<dbReference type="InterPro" id="IPR051268">
    <property type="entry name" value="Type-I_R_enzyme_R_subunit"/>
</dbReference>
<protein>
    <recommendedName>
        <fullName evidence="2">Helicase ATP-binding domain-containing protein</fullName>
    </recommendedName>
</protein>
<dbReference type="EMBL" id="BARS01036534">
    <property type="protein sequence ID" value="GAG16152.1"/>
    <property type="molecule type" value="Genomic_DNA"/>
</dbReference>
<dbReference type="Gene3D" id="3.90.1570.50">
    <property type="match status" value="1"/>
</dbReference>
<reference evidence="3" key="1">
    <citation type="journal article" date="2014" name="Front. Microbiol.">
        <title>High frequency of phylogenetically diverse reductive dehalogenase-homologous genes in deep subseafloor sedimentary metagenomes.</title>
        <authorList>
            <person name="Kawai M."/>
            <person name="Futagami T."/>
            <person name="Toyoda A."/>
            <person name="Takaki Y."/>
            <person name="Nishi S."/>
            <person name="Hori S."/>
            <person name="Arai W."/>
            <person name="Tsubouchi T."/>
            <person name="Morono Y."/>
            <person name="Uchiyama I."/>
            <person name="Ito T."/>
            <person name="Fujiyama A."/>
            <person name="Inagaki F."/>
            <person name="Takami H."/>
        </authorList>
    </citation>
    <scope>NUCLEOTIDE SEQUENCE</scope>
    <source>
        <strain evidence="3">Expedition CK06-06</strain>
    </source>
</reference>
<dbReference type="InterPro" id="IPR040980">
    <property type="entry name" value="SWI2_SNF2"/>
</dbReference>
<feature type="domain" description="Helicase ATP-binding" evidence="2">
    <location>
        <begin position="94"/>
        <end position="254"/>
    </location>
</feature>
<comment type="caution">
    <text evidence="3">The sequence shown here is derived from an EMBL/GenBank/DDBJ whole genome shotgun (WGS) entry which is preliminary data.</text>
</comment>
<keyword evidence="1" id="KW-0680">Restriction system</keyword>
<dbReference type="GO" id="GO:0009307">
    <property type="term" value="P:DNA restriction-modification system"/>
    <property type="evidence" value="ECO:0007669"/>
    <property type="project" value="UniProtKB-KW"/>
</dbReference>
<organism evidence="3">
    <name type="scientific">marine sediment metagenome</name>
    <dbReference type="NCBI Taxonomy" id="412755"/>
    <lineage>
        <taxon>unclassified sequences</taxon>
        <taxon>metagenomes</taxon>
        <taxon>ecological metagenomes</taxon>
    </lineage>
</organism>
<dbReference type="InterPro" id="IPR027417">
    <property type="entry name" value="P-loop_NTPase"/>
</dbReference>
<dbReference type="CDD" id="cd18030">
    <property type="entry name" value="DEXHc_RE_I_HsdR"/>
    <property type="match status" value="1"/>
</dbReference>
<gene>
    <name evidence="3" type="ORF">S01H1_56140</name>
</gene>
<dbReference type="AlphaFoldDB" id="X0VYG7"/>
<evidence type="ECO:0000313" key="3">
    <source>
        <dbReference type="EMBL" id="GAG16152.1"/>
    </source>
</evidence>
<sequence length="257" mass="29675">QYIPAFLRFVQFFAACNSHIHYGATWNDSLKAFYTWKANRLNHGLERLSKTLFDRELILNILRDYLIFFRTDDQTQKFILRPHQMRSAERIVHRVASREADTGLIWHTQGSGKTLTMIVAANMLRRLEGLENPTIIIVVDRRGLETQMVQNLEAFGFPMVERARGKQHLRQLVKSDYRGLIVTLIHKFDRMPKNRNDRSNIVVLIDEAHRTQEGDLATYMRAALPNAFYFGLTGTPVDKGQIGRGTFATFGLPDLPE</sequence>
<dbReference type="PANTHER" id="PTHR30195:SF15">
    <property type="entry name" value="TYPE I RESTRICTION ENZYME HINDI ENDONUCLEASE SUBUNIT"/>
    <property type="match status" value="1"/>
</dbReference>
<feature type="non-terminal residue" evidence="3">
    <location>
        <position position="257"/>
    </location>
</feature>
<dbReference type="PROSITE" id="PS51192">
    <property type="entry name" value="HELICASE_ATP_BIND_1"/>
    <property type="match status" value="1"/>
</dbReference>
<proteinExistence type="predicted"/>
<dbReference type="InterPro" id="IPR014001">
    <property type="entry name" value="Helicase_ATP-bd"/>
</dbReference>
<evidence type="ECO:0000256" key="1">
    <source>
        <dbReference type="ARBA" id="ARBA00022747"/>
    </source>
</evidence>
<dbReference type="PANTHER" id="PTHR30195">
    <property type="entry name" value="TYPE I SITE-SPECIFIC DEOXYRIBONUCLEASE PROTEIN SUBUNIT M AND R"/>
    <property type="match status" value="1"/>
</dbReference>
<dbReference type="Pfam" id="PF18766">
    <property type="entry name" value="SWI2_SNF2"/>
    <property type="match status" value="1"/>
</dbReference>
<evidence type="ECO:0000259" key="2">
    <source>
        <dbReference type="PROSITE" id="PS51192"/>
    </source>
</evidence>
<feature type="non-terminal residue" evidence="3">
    <location>
        <position position="1"/>
    </location>
</feature>
<accession>X0VYG7</accession>
<dbReference type="SUPFAM" id="SSF52540">
    <property type="entry name" value="P-loop containing nucleoside triphosphate hydrolases"/>
    <property type="match status" value="1"/>
</dbReference>
<name>X0VYG7_9ZZZZ</name>
<dbReference type="SMART" id="SM00487">
    <property type="entry name" value="DEXDc"/>
    <property type="match status" value="1"/>
</dbReference>
<dbReference type="Gene3D" id="3.40.50.300">
    <property type="entry name" value="P-loop containing nucleotide triphosphate hydrolases"/>
    <property type="match status" value="1"/>
</dbReference>